<dbReference type="RefSeq" id="WP_284221353.1">
    <property type="nucleotide sequence ID" value="NZ_BSOY01000010.1"/>
</dbReference>
<sequence>MNDAGAARCRRIEQADRRRARAEKIETWLIVALAGLVLFKGAPVILGIALGIGEMMAALTRL</sequence>
<keyword evidence="1" id="KW-0812">Transmembrane</keyword>
<gene>
    <name evidence="2" type="ORF">GCM10007859_07810</name>
</gene>
<keyword evidence="1" id="KW-0472">Membrane</keyword>
<keyword evidence="3" id="KW-1185">Reference proteome</keyword>
<evidence type="ECO:0000313" key="2">
    <source>
        <dbReference type="EMBL" id="GLS00773.1"/>
    </source>
</evidence>
<evidence type="ECO:0000313" key="3">
    <source>
        <dbReference type="Proteomes" id="UP001156921"/>
    </source>
</evidence>
<feature type="transmembrane region" description="Helical" evidence="1">
    <location>
        <begin position="27"/>
        <end position="52"/>
    </location>
</feature>
<organism evidence="2 3">
    <name type="scientific">Brevundimonas denitrificans</name>
    <dbReference type="NCBI Taxonomy" id="1443434"/>
    <lineage>
        <taxon>Bacteria</taxon>
        <taxon>Pseudomonadati</taxon>
        <taxon>Pseudomonadota</taxon>
        <taxon>Alphaproteobacteria</taxon>
        <taxon>Caulobacterales</taxon>
        <taxon>Caulobacteraceae</taxon>
        <taxon>Brevundimonas</taxon>
    </lineage>
</organism>
<keyword evidence="1" id="KW-1133">Transmembrane helix</keyword>
<name>A0ABQ6BFP7_9CAUL</name>
<accession>A0ABQ6BFP7</accession>
<dbReference type="Proteomes" id="UP001156921">
    <property type="component" value="Unassembled WGS sequence"/>
</dbReference>
<reference evidence="3" key="1">
    <citation type="journal article" date="2019" name="Int. J. Syst. Evol. Microbiol.">
        <title>The Global Catalogue of Microorganisms (GCM) 10K type strain sequencing project: providing services to taxonomists for standard genome sequencing and annotation.</title>
        <authorList>
            <consortium name="The Broad Institute Genomics Platform"/>
            <consortium name="The Broad Institute Genome Sequencing Center for Infectious Disease"/>
            <person name="Wu L."/>
            <person name="Ma J."/>
        </authorList>
    </citation>
    <scope>NUCLEOTIDE SEQUENCE [LARGE SCALE GENOMIC DNA]</scope>
    <source>
        <strain evidence="3">NBRC 110107</strain>
    </source>
</reference>
<proteinExistence type="predicted"/>
<protein>
    <submittedName>
        <fullName evidence="2">Uncharacterized protein</fullName>
    </submittedName>
</protein>
<dbReference type="EMBL" id="BSOY01000010">
    <property type="protein sequence ID" value="GLS00773.1"/>
    <property type="molecule type" value="Genomic_DNA"/>
</dbReference>
<evidence type="ECO:0000256" key="1">
    <source>
        <dbReference type="SAM" id="Phobius"/>
    </source>
</evidence>
<comment type="caution">
    <text evidence="2">The sequence shown here is derived from an EMBL/GenBank/DDBJ whole genome shotgun (WGS) entry which is preliminary data.</text>
</comment>